<dbReference type="Gene3D" id="3.40.50.880">
    <property type="match status" value="1"/>
</dbReference>
<dbReference type="InterPro" id="IPR036676">
    <property type="entry name" value="PurM-like_C_sf"/>
</dbReference>
<dbReference type="Pfam" id="PF13507">
    <property type="entry name" value="GATase_5"/>
    <property type="match status" value="1"/>
</dbReference>
<organism evidence="1 2">
    <name type="scientific">Agrocybe chaxingu</name>
    <dbReference type="NCBI Taxonomy" id="84603"/>
    <lineage>
        <taxon>Eukaryota</taxon>
        <taxon>Fungi</taxon>
        <taxon>Dikarya</taxon>
        <taxon>Basidiomycota</taxon>
        <taxon>Agaricomycotina</taxon>
        <taxon>Agaricomycetes</taxon>
        <taxon>Agaricomycetidae</taxon>
        <taxon>Agaricales</taxon>
        <taxon>Agaricineae</taxon>
        <taxon>Strophariaceae</taxon>
        <taxon>Agrocybe</taxon>
    </lineage>
</organism>
<keyword evidence="2" id="KW-1185">Reference proteome</keyword>
<dbReference type="Gene3D" id="3.90.650.10">
    <property type="entry name" value="PurM-like C-terminal domain"/>
    <property type="match status" value="1"/>
</dbReference>
<dbReference type="GO" id="GO:0005737">
    <property type="term" value="C:cytoplasm"/>
    <property type="evidence" value="ECO:0007669"/>
    <property type="project" value="TreeGrafter"/>
</dbReference>
<dbReference type="InterPro" id="IPR029062">
    <property type="entry name" value="Class_I_gatase-like"/>
</dbReference>
<proteinExistence type="predicted"/>
<dbReference type="SUPFAM" id="SSF56042">
    <property type="entry name" value="PurM C-terminal domain-like"/>
    <property type="match status" value="1"/>
</dbReference>
<reference evidence="1" key="1">
    <citation type="submission" date="2022-07" db="EMBL/GenBank/DDBJ databases">
        <title>Genome Sequence of Agrocybe chaxingu.</title>
        <authorList>
            <person name="Buettner E."/>
        </authorList>
    </citation>
    <scope>NUCLEOTIDE SEQUENCE</scope>
    <source>
        <strain evidence="1">MP-N11</strain>
    </source>
</reference>
<dbReference type="OrthoDB" id="6666987at2759"/>
<dbReference type="PANTHER" id="PTHR10099:SF1">
    <property type="entry name" value="PHOSPHORIBOSYLFORMYLGLYCINAMIDINE SYNTHASE"/>
    <property type="match status" value="1"/>
</dbReference>
<dbReference type="Proteomes" id="UP001148786">
    <property type="component" value="Unassembled WGS sequence"/>
</dbReference>
<gene>
    <name evidence="1" type="ORF">NLJ89_g12376</name>
</gene>
<dbReference type="GO" id="GO:0006164">
    <property type="term" value="P:purine nucleotide biosynthetic process"/>
    <property type="evidence" value="ECO:0007669"/>
    <property type="project" value="TreeGrafter"/>
</dbReference>
<evidence type="ECO:0008006" key="3">
    <source>
        <dbReference type="Google" id="ProtNLM"/>
    </source>
</evidence>
<evidence type="ECO:0000313" key="2">
    <source>
        <dbReference type="Proteomes" id="UP001148786"/>
    </source>
</evidence>
<dbReference type="SMART" id="SM01211">
    <property type="entry name" value="GATase_5"/>
    <property type="match status" value="1"/>
</dbReference>
<name>A0A9W8JUJ7_9AGAR</name>
<sequence length="215" mass="23147">MAFAGRIGVEISLDALHSVKNPISTLFNEELGAVVQVRQSELSELIATFNNVGFPSTSIHVLGRVNAPGDETISIIHQSNLLYTAQRADLQQLWAETSFRMQSLRDDPAGAKEEFDLINDEAHTGLFYDLSFTPSPITTLPTRPKVAILREQGVNGQIEMGWAFTEAGFDAVDVHMSDILSGAVSLSSFRGLAACGGFSYGDVLGAGKAGRTLRC</sequence>
<dbReference type="EMBL" id="JANKHO010004149">
    <property type="protein sequence ID" value="KAJ3478523.1"/>
    <property type="molecule type" value="Genomic_DNA"/>
</dbReference>
<dbReference type="SUPFAM" id="SSF52317">
    <property type="entry name" value="Class I glutamine amidotransferase-like"/>
    <property type="match status" value="1"/>
</dbReference>
<dbReference type="AlphaFoldDB" id="A0A9W8JUJ7"/>
<accession>A0A9W8JUJ7</accession>
<evidence type="ECO:0000313" key="1">
    <source>
        <dbReference type="EMBL" id="KAJ3478523.1"/>
    </source>
</evidence>
<protein>
    <recommendedName>
        <fullName evidence="3">Phosphoribosylformylglycinamidine synthase</fullName>
    </recommendedName>
</protein>
<dbReference type="PANTHER" id="PTHR10099">
    <property type="entry name" value="PHOSPHORIBOSYLFORMYLGLYCINAMIDINE SYNTHASE"/>
    <property type="match status" value="1"/>
</dbReference>
<dbReference type="GO" id="GO:0004642">
    <property type="term" value="F:phosphoribosylformylglycinamidine synthase activity"/>
    <property type="evidence" value="ECO:0007669"/>
    <property type="project" value="TreeGrafter"/>
</dbReference>
<comment type="caution">
    <text evidence="1">The sequence shown here is derived from an EMBL/GenBank/DDBJ whole genome shotgun (WGS) entry which is preliminary data.</text>
</comment>